<proteinExistence type="inferred from homology"/>
<dbReference type="InterPro" id="IPR017261">
    <property type="entry name" value="DNA_mismatch_repair_MutS/MSH"/>
</dbReference>
<dbReference type="SUPFAM" id="SSF52540">
    <property type="entry name" value="P-loop containing nucleoside triphosphate hydrolases"/>
    <property type="match status" value="1"/>
</dbReference>
<dbReference type="PANTHER" id="PTHR11361">
    <property type="entry name" value="DNA MISMATCH REPAIR PROTEIN MUTS FAMILY MEMBER"/>
    <property type="match status" value="1"/>
</dbReference>
<comment type="similarity">
    <text evidence="1">Belongs to the DNA mismatch repair MutS family.</text>
</comment>
<evidence type="ECO:0000256" key="5">
    <source>
        <dbReference type="ARBA" id="ARBA00023254"/>
    </source>
</evidence>
<comment type="caution">
    <text evidence="8">The sequence shown here is derived from an EMBL/GenBank/DDBJ whole genome shotgun (WGS) entry which is preliminary data.</text>
</comment>
<dbReference type="Gene3D" id="3.40.50.300">
    <property type="entry name" value="P-loop containing nucleotide triphosphate hydrolases"/>
    <property type="match status" value="1"/>
</dbReference>
<keyword evidence="2" id="KW-0547">Nucleotide-binding</keyword>
<dbReference type="Pfam" id="PF05192">
    <property type="entry name" value="MutS_III"/>
    <property type="match status" value="1"/>
</dbReference>
<dbReference type="Pfam" id="PF00488">
    <property type="entry name" value="MutS_V"/>
    <property type="match status" value="1"/>
</dbReference>
<dbReference type="Pfam" id="PF05188">
    <property type="entry name" value="MutS_II"/>
    <property type="match status" value="1"/>
</dbReference>
<dbReference type="PANTHER" id="PTHR11361:SF21">
    <property type="entry name" value="MUTS PROTEIN HOMOLOG 4"/>
    <property type="match status" value="1"/>
</dbReference>
<dbReference type="InterPro" id="IPR036187">
    <property type="entry name" value="DNA_mismatch_repair_MutS_sf"/>
</dbReference>
<name>A0AAV9ISN6_CYACA</name>
<evidence type="ECO:0000259" key="6">
    <source>
        <dbReference type="SMART" id="SM00533"/>
    </source>
</evidence>
<dbReference type="InterPro" id="IPR000432">
    <property type="entry name" value="DNA_mismatch_repair_MutS_C"/>
</dbReference>
<reference evidence="8 9" key="1">
    <citation type="submission" date="2022-07" db="EMBL/GenBank/DDBJ databases">
        <title>Genome-wide signatures of adaptation to extreme environments.</title>
        <authorList>
            <person name="Cho C.H."/>
            <person name="Yoon H.S."/>
        </authorList>
    </citation>
    <scope>NUCLEOTIDE SEQUENCE [LARGE SCALE GENOMIC DNA]</scope>
    <source>
        <strain evidence="8 9">DBV 063 E5</strain>
    </source>
</reference>
<gene>
    <name evidence="8" type="ORF">CDCA_CDCA04G1292</name>
</gene>
<feature type="domain" description="DNA mismatch repair proteins mutS family" evidence="7">
    <location>
        <begin position="665"/>
        <end position="868"/>
    </location>
</feature>
<dbReference type="InterPro" id="IPR007696">
    <property type="entry name" value="DNA_mismatch_repair_MutS_core"/>
</dbReference>
<evidence type="ECO:0000313" key="8">
    <source>
        <dbReference type="EMBL" id="KAK4535267.1"/>
    </source>
</evidence>
<dbReference type="InterPro" id="IPR036678">
    <property type="entry name" value="MutS_con_dom_sf"/>
</dbReference>
<evidence type="ECO:0000256" key="4">
    <source>
        <dbReference type="ARBA" id="ARBA00023125"/>
    </source>
</evidence>
<keyword evidence="3" id="KW-0067">ATP-binding</keyword>
<dbReference type="AlphaFoldDB" id="A0AAV9ISN6"/>
<dbReference type="SUPFAM" id="SSF53150">
    <property type="entry name" value="DNA repair protein MutS, domain II"/>
    <property type="match status" value="1"/>
</dbReference>
<accession>A0AAV9ISN6</accession>
<feature type="domain" description="DNA mismatch repair protein MutS core" evidence="6">
    <location>
        <begin position="264"/>
        <end position="645"/>
    </location>
</feature>
<keyword evidence="9" id="KW-1185">Reference proteome</keyword>
<evidence type="ECO:0000256" key="2">
    <source>
        <dbReference type="ARBA" id="ARBA00022741"/>
    </source>
</evidence>
<organism evidence="8 9">
    <name type="scientific">Cyanidium caldarium</name>
    <name type="common">Red alga</name>
    <dbReference type="NCBI Taxonomy" id="2771"/>
    <lineage>
        <taxon>Eukaryota</taxon>
        <taxon>Rhodophyta</taxon>
        <taxon>Bangiophyceae</taxon>
        <taxon>Cyanidiales</taxon>
        <taxon>Cyanidiaceae</taxon>
        <taxon>Cyanidium</taxon>
    </lineage>
</organism>
<dbReference type="GO" id="GO:0007131">
    <property type="term" value="P:reciprocal meiotic recombination"/>
    <property type="evidence" value="ECO:0007669"/>
    <property type="project" value="TreeGrafter"/>
</dbReference>
<dbReference type="InterPro" id="IPR027417">
    <property type="entry name" value="P-loop_NTPase"/>
</dbReference>
<evidence type="ECO:0000256" key="3">
    <source>
        <dbReference type="ARBA" id="ARBA00022840"/>
    </source>
</evidence>
<dbReference type="Gene3D" id="3.30.420.110">
    <property type="entry name" value="MutS, connector domain"/>
    <property type="match status" value="1"/>
</dbReference>
<dbReference type="GO" id="GO:0140664">
    <property type="term" value="F:ATP-dependent DNA damage sensor activity"/>
    <property type="evidence" value="ECO:0007669"/>
    <property type="project" value="InterPro"/>
</dbReference>
<evidence type="ECO:0000259" key="7">
    <source>
        <dbReference type="SMART" id="SM00534"/>
    </source>
</evidence>
<dbReference type="EMBL" id="JANCYW010000004">
    <property type="protein sequence ID" value="KAK4535267.1"/>
    <property type="molecule type" value="Genomic_DNA"/>
</dbReference>
<dbReference type="SMART" id="SM00534">
    <property type="entry name" value="MUTSac"/>
    <property type="match status" value="1"/>
</dbReference>
<evidence type="ECO:0000256" key="1">
    <source>
        <dbReference type="ARBA" id="ARBA00006271"/>
    </source>
</evidence>
<dbReference type="Gene3D" id="1.10.1420.10">
    <property type="match status" value="2"/>
</dbReference>
<dbReference type="Proteomes" id="UP001301350">
    <property type="component" value="Unassembled WGS sequence"/>
</dbReference>
<keyword evidence="4" id="KW-0238">DNA-binding</keyword>
<dbReference type="InterPro" id="IPR007860">
    <property type="entry name" value="DNA_mmatch_repair_MutS_con_dom"/>
</dbReference>
<sequence length="950" mass="103585">MEGGKWGRGVRDRSIQFGISAGVGFLESAGSLSGASRMAPARFISMRTASTTTGLSSKATLARDSRGTSGASRVSHGMALVAIVESGRGHEIGLAAFAADAGRAELRQFSDDHVYSRLLMAMSVLDPLEVLLPASAADQPIRRAVGAAVGARQCRDSASASSDGRRITFLARRLFSEMVGLEAIERCAVDTVPVRLAIETPYKSLALEACGALMQYVEHRQNTVFCPRTIQFVYTHCEDALFMDASTAQSLELLQNEAAHTALADSRSVYQALNRTRTRAGSRLLRRRILEPPADAASIEQSLDALEALLGDAHQHLSLVQILRQLPDVESALAQLLRYEAALALNDSTAEASRSADPLEMVVDARALEQAQRGARTVCNVLLLKRALELIPPLLDALERGEPAETGDASSPASLHTAFQPWCERLRDAALPALREDIQRVLSDEAATEARGAEQLQMQTAFAVRSGVNGLLDAARGTLSSTTEQIYQTCEELKRRWRQPRLHVCYNARRGYHLSLPWLDAQSRPLSSAQGGDVSLRNPVRASKLLLFTTDDLAHLNTMYHETLYQVWLLSVSELKRLRSAVQDEATVRALHRLCDTVAALDVATSLTSAVSEARAHGTWTRPRITTPGGPLAIQNGRHMLLERVVVRDGRGPFVPNDAYLDEATNVALVFGANASGKSVLAKQVALITLLAHVGCYVPADYASIPTLSVLLVRSRTDDSLEHNLSSFALEMREAATALQFVEGAAASTASRSQEPRERRKLVVFDELGRATSATDGKALAWALLEHLSGTSAYVLFATHFHPLAALEHWLPNVRAVHMRTTAPEHGLVPEFKASPGASPIPLGYGLAVAARAGLPEELVEMARQWLRQEHGERPRDDVRKRLTLTPRLATYARANQLYQRLLLLRYTAIDRQHTLTQFARLRQQYQQALCSSSVTASAVPPCRAAPDWS</sequence>
<keyword evidence="5" id="KW-0469">Meiosis</keyword>
<dbReference type="GO" id="GO:0005634">
    <property type="term" value="C:nucleus"/>
    <property type="evidence" value="ECO:0007669"/>
    <property type="project" value="TreeGrafter"/>
</dbReference>
<protein>
    <submittedName>
        <fullName evidence="8">Uncharacterized protein</fullName>
    </submittedName>
</protein>
<dbReference type="SUPFAM" id="SSF48334">
    <property type="entry name" value="DNA repair protein MutS, domain III"/>
    <property type="match status" value="1"/>
</dbReference>
<dbReference type="InterPro" id="IPR045076">
    <property type="entry name" value="MutS"/>
</dbReference>
<dbReference type="GO" id="GO:0030983">
    <property type="term" value="F:mismatched DNA binding"/>
    <property type="evidence" value="ECO:0007669"/>
    <property type="project" value="InterPro"/>
</dbReference>
<evidence type="ECO:0000313" key="9">
    <source>
        <dbReference type="Proteomes" id="UP001301350"/>
    </source>
</evidence>
<dbReference type="GO" id="GO:0006298">
    <property type="term" value="P:mismatch repair"/>
    <property type="evidence" value="ECO:0007669"/>
    <property type="project" value="InterPro"/>
</dbReference>
<dbReference type="GO" id="GO:0005524">
    <property type="term" value="F:ATP binding"/>
    <property type="evidence" value="ECO:0007669"/>
    <property type="project" value="UniProtKB-KW"/>
</dbReference>
<dbReference type="SMART" id="SM00533">
    <property type="entry name" value="MUTSd"/>
    <property type="match status" value="1"/>
</dbReference>
<dbReference type="PIRSF" id="PIRSF037677">
    <property type="entry name" value="DNA_mis_repair_Msh6"/>
    <property type="match status" value="1"/>
</dbReference>